<keyword evidence="1" id="KW-0732">Signal</keyword>
<accession>A0ABT1N690</accession>
<gene>
    <name evidence="3" type="ORF">NHN17_19640</name>
</gene>
<proteinExistence type="predicted"/>
<evidence type="ECO:0000313" key="4">
    <source>
        <dbReference type="Proteomes" id="UP001524460"/>
    </source>
</evidence>
<evidence type="ECO:0000256" key="1">
    <source>
        <dbReference type="SAM" id="SignalP"/>
    </source>
</evidence>
<feature type="chain" id="PRO_5046428220" evidence="1">
    <location>
        <begin position="27"/>
        <end position="300"/>
    </location>
</feature>
<dbReference type="EMBL" id="JANEYT010000062">
    <property type="protein sequence ID" value="MCQ1060260.1"/>
    <property type="molecule type" value="Genomic_DNA"/>
</dbReference>
<dbReference type="Proteomes" id="UP001524460">
    <property type="component" value="Unassembled WGS sequence"/>
</dbReference>
<dbReference type="InterPro" id="IPR007210">
    <property type="entry name" value="ABC_Gly_betaine_transp_sub-bd"/>
</dbReference>
<feature type="domain" description="ABC-type glycine betaine transport system substrate-binding" evidence="2">
    <location>
        <begin position="29"/>
        <end position="296"/>
    </location>
</feature>
<dbReference type="Gene3D" id="3.40.190.120">
    <property type="entry name" value="Osmoprotection protein (prox), domain 2"/>
    <property type="match status" value="1"/>
</dbReference>
<dbReference type="Gene3D" id="3.40.190.10">
    <property type="entry name" value="Periplasmic binding protein-like II"/>
    <property type="match status" value="1"/>
</dbReference>
<organism evidence="3 4">
    <name type="scientific">Photobacterium pectinilyticum</name>
    <dbReference type="NCBI Taxonomy" id="2906793"/>
    <lineage>
        <taxon>Bacteria</taxon>
        <taxon>Pseudomonadati</taxon>
        <taxon>Pseudomonadota</taxon>
        <taxon>Gammaproteobacteria</taxon>
        <taxon>Vibrionales</taxon>
        <taxon>Vibrionaceae</taxon>
        <taxon>Photobacterium</taxon>
    </lineage>
</organism>
<feature type="signal peptide" evidence="1">
    <location>
        <begin position="1"/>
        <end position="26"/>
    </location>
</feature>
<keyword evidence="4" id="KW-1185">Reference proteome</keyword>
<dbReference type="CDD" id="cd13611">
    <property type="entry name" value="PBP2_YehZ"/>
    <property type="match status" value="1"/>
</dbReference>
<sequence>MKRVTSLLATVAMVFSVMVCSASAQAAGKLVVGGKGYTEQLIMSSMTAQYLAGLGYDVDQRDGMGSTVLRTAQLNGQVDLYWEYTGTGLVTFNKVVEKLSPEDTYLRVKALDEKVGLIWLDPSQANNTYALAMRKDFAKEKGIESISDMMEWLQSEDGKDAQMASNVEFSARQDGLKSLLEAYEFEMPRRNLRKMNSGLVYQALSQEVVDITMVFATDGRVKAFDFYVLKDDRNHFPNYALTPVVRQDALAANPELAAQLNVLSALMNDTTMSSLNALVDVDGLSIERVSRQFLEQNGLL</sequence>
<evidence type="ECO:0000313" key="3">
    <source>
        <dbReference type="EMBL" id="MCQ1060260.1"/>
    </source>
</evidence>
<reference evidence="3 4" key="1">
    <citation type="submission" date="2022-07" db="EMBL/GenBank/DDBJ databases">
        <title>Photobacterium pectinilyticum sp. nov., a marine bacterium isolated from surface seawater of Qingdao offshore.</title>
        <authorList>
            <person name="Wang X."/>
        </authorList>
    </citation>
    <scope>NUCLEOTIDE SEQUENCE [LARGE SCALE GENOMIC DNA]</scope>
    <source>
        <strain evidence="3 4">ZSDE20</strain>
    </source>
</reference>
<dbReference type="Pfam" id="PF04069">
    <property type="entry name" value="OpuAC"/>
    <property type="match status" value="1"/>
</dbReference>
<evidence type="ECO:0000259" key="2">
    <source>
        <dbReference type="Pfam" id="PF04069"/>
    </source>
</evidence>
<protein>
    <submittedName>
        <fullName evidence="3">Glycine betaine ABC transporter substrate-binding protein</fullName>
    </submittedName>
</protein>
<dbReference type="SUPFAM" id="SSF53850">
    <property type="entry name" value="Periplasmic binding protein-like II"/>
    <property type="match status" value="1"/>
</dbReference>
<name>A0ABT1N690_9GAMM</name>
<dbReference type="RefSeq" id="WP_255044339.1">
    <property type="nucleotide sequence ID" value="NZ_JANEYT010000062.1"/>
</dbReference>
<comment type="caution">
    <text evidence="3">The sequence shown here is derived from an EMBL/GenBank/DDBJ whole genome shotgun (WGS) entry which is preliminary data.</text>
</comment>